<dbReference type="GO" id="GO:0005524">
    <property type="term" value="F:ATP binding"/>
    <property type="evidence" value="ECO:0007669"/>
    <property type="project" value="UniProtKB-UniRule"/>
</dbReference>
<dbReference type="Gene3D" id="1.10.860.10">
    <property type="entry name" value="DNAb Helicase, Chain A"/>
    <property type="match status" value="1"/>
</dbReference>
<dbReference type="FunFam" id="3.40.50.300:FF:000351">
    <property type="entry name" value="Replicative DNA helicase"/>
    <property type="match status" value="1"/>
</dbReference>
<dbReference type="EC" id="5.6.2.3" evidence="11 12"/>
<keyword evidence="8 12" id="KW-0238">DNA-binding</keyword>
<dbReference type="GO" id="GO:1990077">
    <property type="term" value="C:primosome complex"/>
    <property type="evidence" value="ECO:0007669"/>
    <property type="project" value="UniProtKB-UniRule"/>
</dbReference>
<protein>
    <recommendedName>
        <fullName evidence="11 12">Replicative DNA helicase</fullName>
        <ecNumber evidence="11 12">5.6.2.3</ecNumber>
    </recommendedName>
</protein>
<dbReference type="FunFam" id="1.10.860.10:FF:000001">
    <property type="entry name" value="Replicative DNA helicase"/>
    <property type="match status" value="1"/>
</dbReference>
<reference evidence="15" key="1">
    <citation type="submission" date="2023-05" db="EMBL/GenBank/DDBJ databases">
        <authorList>
            <person name="Du J."/>
        </authorList>
    </citation>
    <scope>NUCLEOTIDE SEQUENCE</scope>
    <source>
        <strain evidence="15">UMB1064</strain>
    </source>
</reference>
<dbReference type="InterPro" id="IPR007694">
    <property type="entry name" value="DNA_helicase_DnaB-like_C"/>
</dbReference>
<dbReference type="SUPFAM" id="SSF48024">
    <property type="entry name" value="N-terminal domain of DnaB helicase"/>
    <property type="match status" value="1"/>
</dbReference>
<accession>A0AAW9SZ59</accession>
<comment type="catalytic activity">
    <reaction evidence="10 12">
        <text>ATP + H2O = ADP + phosphate + H(+)</text>
        <dbReference type="Rhea" id="RHEA:13065"/>
        <dbReference type="ChEBI" id="CHEBI:15377"/>
        <dbReference type="ChEBI" id="CHEBI:15378"/>
        <dbReference type="ChEBI" id="CHEBI:30616"/>
        <dbReference type="ChEBI" id="CHEBI:43474"/>
        <dbReference type="ChEBI" id="CHEBI:456216"/>
        <dbReference type="EC" id="5.6.2.3"/>
    </reaction>
</comment>
<evidence type="ECO:0000256" key="1">
    <source>
        <dbReference type="ARBA" id="ARBA00008428"/>
    </source>
</evidence>
<dbReference type="InterPro" id="IPR016136">
    <property type="entry name" value="DNA_helicase_N/primase_C"/>
</dbReference>
<dbReference type="InterPro" id="IPR027417">
    <property type="entry name" value="P-loop_NTPase"/>
</dbReference>
<dbReference type="NCBIfam" id="TIGR00665">
    <property type="entry name" value="DnaB"/>
    <property type="match status" value="1"/>
</dbReference>
<evidence type="ECO:0000256" key="6">
    <source>
        <dbReference type="ARBA" id="ARBA00022806"/>
    </source>
</evidence>
<feature type="compositionally biased region" description="Low complexity" evidence="13">
    <location>
        <begin position="46"/>
        <end position="64"/>
    </location>
</feature>
<feature type="domain" description="SF4 helicase" evidence="14">
    <location>
        <begin position="261"/>
        <end position="526"/>
    </location>
</feature>
<dbReference type="InterPro" id="IPR036185">
    <property type="entry name" value="DNA_heli_DnaB-like_N_sf"/>
</dbReference>
<keyword evidence="2 12" id="KW-0639">Primosome</keyword>
<keyword evidence="6 12" id="KW-0347">Helicase</keyword>
<evidence type="ECO:0000256" key="9">
    <source>
        <dbReference type="ARBA" id="ARBA00023235"/>
    </source>
</evidence>
<evidence type="ECO:0000256" key="11">
    <source>
        <dbReference type="NCBIfam" id="TIGR00665"/>
    </source>
</evidence>
<keyword evidence="9" id="KW-0413">Isomerase</keyword>
<dbReference type="SUPFAM" id="SSF52540">
    <property type="entry name" value="P-loop containing nucleoside triphosphate hydrolases"/>
    <property type="match status" value="1"/>
</dbReference>
<dbReference type="Gene3D" id="3.40.50.300">
    <property type="entry name" value="P-loop containing nucleotide triphosphate hydrolases"/>
    <property type="match status" value="1"/>
</dbReference>
<evidence type="ECO:0000256" key="8">
    <source>
        <dbReference type="ARBA" id="ARBA00023125"/>
    </source>
</evidence>
<dbReference type="Pfam" id="PF00772">
    <property type="entry name" value="DnaB"/>
    <property type="match status" value="1"/>
</dbReference>
<dbReference type="EMBL" id="JASOOY020000024">
    <property type="protein sequence ID" value="MEO3717341.1"/>
    <property type="molecule type" value="Genomic_DNA"/>
</dbReference>
<dbReference type="RefSeq" id="WP_284827325.1">
    <property type="nucleotide sequence ID" value="NZ_JASOOY020000024.1"/>
</dbReference>
<comment type="function">
    <text evidence="12">The main replicative DNA helicase, it participates in initiation and elongation during chromosome replication. Travels ahead of the DNA replisome, separating dsDNA into templates for DNA synthesis. A processive ATP-dependent 5'-3' DNA helicase it has DNA-dependent ATPase activity.</text>
</comment>
<keyword evidence="7 12" id="KW-0067">ATP-binding</keyword>
<dbReference type="InterPro" id="IPR003593">
    <property type="entry name" value="AAA+_ATPase"/>
</dbReference>
<dbReference type="Proteomes" id="UP001223646">
    <property type="component" value="Unassembled WGS sequence"/>
</dbReference>
<dbReference type="PANTHER" id="PTHR30153">
    <property type="entry name" value="REPLICATIVE DNA HELICASE DNAB"/>
    <property type="match status" value="1"/>
</dbReference>
<comment type="caution">
    <text evidence="15">The sequence shown here is derived from an EMBL/GenBank/DDBJ whole genome shotgun (WGS) entry which is preliminary data.</text>
</comment>
<dbReference type="PANTHER" id="PTHR30153:SF2">
    <property type="entry name" value="REPLICATIVE DNA HELICASE"/>
    <property type="match status" value="1"/>
</dbReference>
<proteinExistence type="inferred from homology"/>
<organism evidence="15 16">
    <name type="scientific">Corynebacterium amycolatum</name>
    <dbReference type="NCBI Taxonomy" id="43765"/>
    <lineage>
        <taxon>Bacteria</taxon>
        <taxon>Bacillati</taxon>
        <taxon>Actinomycetota</taxon>
        <taxon>Actinomycetes</taxon>
        <taxon>Mycobacteriales</taxon>
        <taxon>Corynebacteriaceae</taxon>
        <taxon>Corynebacterium</taxon>
    </lineage>
</organism>
<keyword evidence="3 12" id="KW-0235">DNA replication</keyword>
<comment type="similarity">
    <text evidence="1 12">Belongs to the helicase family. DnaB subfamily.</text>
</comment>
<evidence type="ECO:0000256" key="5">
    <source>
        <dbReference type="ARBA" id="ARBA00022801"/>
    </source>
</evidence>
<dbReference type="PROSITE" id="PS51199">
    <property type="entry name" value="SF4_HELICASE"/>
    <property type="match status" value="1"/>
</dbReference>
<dbReference type="GO" id="GO:0043139">
    <property type="term" value="F:5'-3' DNA helicase activity"/>
    <property type="evidence" value="ECO:0007669"/>
    <property type="project" value="UniProtKB-EC"/>
</dbReference>
<evidence type="ECO:0000313" key="16">
    <source>
        <dbReference type="Proteomes" id="UP001223646"/>
    </source>
</evidence>
<dbReference type="GO" id="GO:0006269">
    <property type="term" value="P:DNA replication, synthesis of primer"/>
    <property type="evidence" value="ECO:0007669"/>
    <property type="project" value="UniProtKB-UniRule"/>
</dbReference>
<evidence type="ECO:0000256" key="7">
    <source>
        <dbReference type="ARBA" id="ARBA00022840"/>
    </source>
</evidence>
<keyword evidence="4 12" id="KW-0547">Nucleotide-binding</keyword>
<keyword evidence="5 12" id="KW-0378">Hydrolase</keyword>
<evidence type="ECO:0000256" key="3">
    <source>
        <dbReference type="ARBA" id="ARBA00022705"/>
    </source>
</evidence>
<reference evidence="15" key="2">
    <citation type="submission" date="2024-05" db="EMBL/GenBank/DDBJ databases">
        <authorList>
            <person name="Wolfe A."/>
        </authorList>
    </citation>
    <scope>NUCLEOTIDE SEQUENCE</scope>
    <source>
        <strain evidence="15">UMB1064</strain>
    </source>
</reference>
<evidence type="ECO:0000313" key="15">
    <source>
        <dbReference type="EMBL" id="MEO3717341.1"/>
    </source>
</evidence>
<feature type="compositionally biased region" description="Gly residues" evidence="13">
    <location>
        <begin position="1"/>
        <end position="15"/>
    </location>
</feature>
<evidence type="ECO:0000256" key="10">
    <source>
        <dbReference type="ARBA" id="ARBA00048954"/>
    </source>
</evidence>
<evidence type="ECO:0000256" key="4">
    <source>
        <dbReference type="ARBA" id="ARBA00022741"/>
    </source>
</evidence>
<name>A0AAW9SZ59_CORAY</name>
<sequence>MSQPVGDGGQAGAGNDGSSYSAGSHDDSFDDIPLPPEPPVEDAPPEEYSFSQSSGDGASSSGSGTRDWERDRGRGARASAVAGATFERTPPHNIEAEQSVLGAMLLNSEVVADVYEQLTPEDFYRPAHQTIYSAILHLYGESSEIDPILLAGRLDRTGDLERIGGPLYLHTLASLVPTAANAQFYARIVAEKATIRRLVEAGTKIAQIGYAGAEDTEPEQLVDEAQQLIFGVGRENTKNDYVPIADVLDDTLEELDLITQNGGLAQGVPTGITNLDKLTNGLHPGQMVIIAARPGVGKSTLAMDFMRSASIRNGMTSAIFSLEMSRNEIMMRIMSAEAKINMASLRSGDLDERDWTKLVEVGDKIRDAPLFIDDSPNLTMMEIRAKARQLKQKHDLKMIVVDYLQLMSSGKKVESRQQEVSEFSRQLKLLAKELEVPLIAISQLNRGPEARTDKKPQVSDLRESGSLEQDADIVMLIYRPDSQEADHERAGEADIIVAKHRGGPTGSIAVAHQLHYSRFANLAEEPSGSL</sequence>
<dbReference type="GO" id="GO:0003677">
    <property type="term" value="F:DNA binding"/>
    <property type="evidence" value="ECO:0007669"/>
    <property type="project" value="UniProtKB-UniRule"/>
</dbReference>
<dbReference type="CDD" id="cd00984">
    <property type="entry name" value="DnaB_C"/>
    <property type="match status" value="1"/>
</dbReference>
<dbReference type="GO" id="GO:0016787">
    <property type="term" value="F:hydrolase activity"/>
    <property type="evidence" value="ECO:0007669"/>
    <property type="project" value="UniProtKB-KW"/>
</dbReference>
<feature type="region of interest" description="Disordered" evidence="13">
    <location>
        <begin position="1"/>
        <end position="91"/>
    </location>
</feature>
<dbReference type="GO" id="GO:0005829">
    <property type="term" value="C:cytosol"/>
    <property type="evidence" value="ECO:0007669"/>
    <property type="project" value="TreeGrafter"/>
</dbReference>
<dbReference type="Pfam" id="PF03796">
    <property type="entry name" value="DnaB_C"/>
    <property type="match status" value="1"/>
</dbReference>
<evidence type="ECO:0000256" key="13">
    <source>
        <dbReference type="SAM" id="MobiDB-lite"/>
    </source>
</evidence>
<dbReference type="AlphaFoldDB" id="A0AAW9SZ59"/>
<evidence type="ECO:0000256" key="12">
    <source>
        <dbReference type="RuleBase" id="RU362085"/>
    </source>
</evidence>
<evidence type="ECO:0000259" key="14">
    <source>
        <dbReference type="PROSITE" id="PS51199"/>
    </source>
</evidence>
<dbReference type="SMART" id="SM00382">
    <property type="entry name" value="AAA"/>
    <property type="match status" value="1"/>
</dbReference>
<gene>
    <name evidence="15" type="primary">dnaB</name>
    <name evidence="15" type="ORF">QP460_007055</name>
</gene>
<dbReference type="InterPro" id="IPR007692">
    <property type="entry name" value="DNA_helicase_DnaB"/>
</dbReference>
<dbReference type="InterPro" id="IPR007693">
    <property type="entry name" value="DNA_helicase_DnaB-like_N"/>
</dbReference>
<evidence type="ECO:0000256" key="2">
    <source>
        <dbReference type="ARBA" id="ARBA00022515"/>
    </source>
</evidence>